<evidence type="ECO:0000256" key="4">
    <source>
        <dbReference type="ARBA" id="ARBA00023163"/>
    </source>
</evidence>
<evidence type="ECO:0000256" key="6">
    <source>
        <dbReference type="ARBA" id="ARBA00023242"/>
    </source>
</evidence>
<dbReference type="AlphaFoldDB" id="G7DSX9"/>
<evidence type="ECO:0000313" key="10">
    <source>
        <dbReference type="Proteomes" id="UP000009131"/>
    </source>
</evidence>
<feature type="region of interest" description="Disordered" evidence="8">
    <location>
        <begin position="188"/>
        <end position="213"/>
    </location>
</feature>
<comment type="subcellular location">
    <subcellularLocation>
        <location evidence="1">Nucleus</location>
    </subcellularLocation>
</comment>
<evidence type="ECO:0000256" key="3">
    <source>
        <dbReference type="ARBA" id="ARBA00023015"/>
    </source>
</evidence>
<dbReference type="Gene3D" id="2.60.40.1490">
    <property type="entry name" value="Histone chaperone ASF1-like"/>
    <property type="match status" value="1"/>
</dbReference>
<keyword evidence="4" id="KW-0804">Transcription</keyword>
<dbReference type="InParanoid" id="G7DSX9"/>
<accession>G7DSX9</accession>
<dbReference type="EMBL" id="BABT02000015">
    <property type="protein sequence ID" value="GAA93689.1"/>
    <property type="molecule type" value="Genomic_DNA"/>
</dbReference>
<name>G7DSX9_MIXOS</name>
<dbReference type="PANTHER" id="PTHR12040:SF0">
    <property type="entry name" value="HISTONE CHAPERONE ASF1"/>
    <property type="match status" value="1"/>
</dbReference>
<dbReference type="eggNOG" id="KOG3265">
    <property type="taxonomic scope" value="Eukaryota"/>
</dbReference>
<proteinExistence type="inferred from homology"/>
<comment type="similarity">
    <text evidence="2">Belongs to the ASF1 family.</text>
</comment>
<evidence type="ECO:0000256" key="1">
    <source>
        <dbReference type="ARBA" id="ARBA00004123"/>
    </source>
</evidence>
<dbReference type="InterPro" id="IPR006818">
    <property type="entry name" value="ASF1-like"/>
</dbReference>
<feature type="compositionally biased region" description="Polar residues" evidence="8">
    <location>
        <begin position="204"/>
        <end position="213"/>
    </location>
</feature>
<dbReference type="GO" id="GO:0042393">
    <property type="term" value="F:histone binding"/>
    <property type="evidence" value="ECO:0007669"/>
    <property type="project" value="TreeGrafter"/>
</dbReference>
<dbReference type="SUPFAM" id="SSF101546">
    <property type="entry name" value="ASF1-like"/>
    <property type="match status" value="1"/>
</dbReference>
<keyword evidence="6" id="KW-0539">Nucleus</keyword>
<dbReference type="GO" id="GO:0006335">
    <property type="term" value="P:DNA replication-dependent chromatin assembly"/>
    <property type="evidence" value="ECO:0007669"/>
    <property type="project" value="TreeGrafter"/>
</dbReference>
<reference evidence="9 10" key="2">
    <citation type="journal article" date="2012" name="Open Biol.">
        <title>Characteristics of nucleosomes and linker DNA regions on the genome of the basidiomycete Mixia osmundae revealed by mono- and dinucleosome mapping.</title>
        <authorList>
            <person name="Nishida H."/>
            <person name="Kondo S."/>
            <person name="Matsumoto T."/>
            <person name="Suzuki Y."/>
            <person name="Yoshikawa H."/>
            <person name="Taylor T.D."/>
            <person name="Sugiyama J."/>
        </authorList>
    </citation>
    <scope>NUCLEOTIDE SEQUENCE [LARGE SCALE GENOMIC DNA]</scope>
    <source>
        <strain evidence="10">CBS 9802 / IAM 14324 / JCM 22182 / KY 12970</strain>
    </source>
</reference>
<keyword evidence="3" id="KW-0805">Transcription regulation</keyword>
<dbReference type="Proteomes" id="UP000009131">
    <property type="component" value="Unassembled WGS sequence"/>
</dbReference>
<dbReference type="GO" id="GO:0000785">
    <property type="term" value="C:chromatin"/>
    <property type="evidence" value="ECO:0007669"/>
    <property type="project" value="TreeGrafter"/>
</dbReference>
<reference evidence="9 10" key="1">
    <citation type="journal article" date="2011" name="J. Gen. Appl. Microbiol.">
        <title>Draft genome sequencing of the enigmatic basidiomycete Mixia osmundae.</title>
        <authorList>
            <person name="Nishida H."/>
            <person name="Nagatsuka Y."/>
            <person name="Sugiyama J."/>
        </authorList>
    </citation>
    <scope>NUCLEOTIDE SEQUENCE [LARGE SCALE GENOMIC DNA]</scope>
    <source>
        <strain evidence="10">CBS 9802 / IAM 14324 / JCM 22182 / KY 12970</strain>
    </source>
</reference>
<evidence type="ECO:0000256" key="2">
    <source>
        <dbReference type="ARBA" id="ARBA00006051"/>
    </source>
</evidence>
<dbReference type="InterPro" id="IPR036747">
    <property type="entry name" value="ASF1-like_sf"/>
</dbReference>
<dbReference type="HOGENOM" id="CLU_060354_1_2_1"/>
<evidence type="ECO:0000256" key="8">
    <source>
        <dbReference type="SAM" id="MobiDB-lite"/>
    </source>
</evidence>
<evidence type="ECO:0000313" key="9">
    <source>
        <dbReference type="EMBL" id="GAA93689.1"/>
    </source>
</evidence>
<protein>
    <recommendedName>
        <fullName evidence="7">Anti-silencing function protein 1</fullName>
    </recommendedName>
</protein>
<evidence type="ECO:0000256" key="7">
    <source>
        <dbReference type="ARBA" id="ARBA00032776"/>
    </source>
</evidence>
<evidence type="ECO:0000256" key="5">
    <source>
        <dbReference type="ARBA" id="ARBA00023186"/>
    </source>
</evidence>
<dbReference type="Pfam" id="PF04729">
    <property type="entry name" value="ASF1_hist_chap"/>
    <property type="match status" value="1"/>
</dbReference>
<dbReference type="OrthoDB" id="29755at2759"/>
<dbReference type="GO" id="GO:0005634">
    <property type="term" value="C:nucleus"/>
    <property type="evidence" value="ECO:0007669"/>
    <property type="project" value="UniProtKB-SubCell"/>
</dbReference>
<gene>
    <name evidence="9" type="primary">Mo00334</name>
    <name evidence="9" type="ORF">E5Q_00334</name>
</gene>
<organism evidence="9 10">
    <name type="scientific">Mixia osmundae (strain CBS 9802 / IAM 14324 / JCM 22182 / KY 12970)</name>
    <dbReference type="NCBI Taxonomy" id="764103"/>
    <lineage>
        <taxon>Eukaryota</taxon>
        <taxon>Fungi</taxon>
        <taxon>Dikarya</taxon>
        <taxon>Basidiomycota</taxon>
        <taxon>Pucciniomycotina</taxon>
        <taxon>Mixiomycetes</taxon>
        <taxon>Mixiales</taxon>
        <taxon>Mixiaceae</taxon>
        <taxon>Mixia</taxon>
    </lineage>
</organism>
<keyword evidence="5" id="KW-0143">Chaperone</keyword>
<dbReference type="FunCoup" id="G7DSX9">
    <property type="interactions" value="448"/>
</dbReference>
<comment type="caution">
    <text evidence="9">The sequence shown here is derived from an EMBL/GenBank/DDBJ whole genome shotgun (WGS) entry which is preliminary data.</text>
</comment>
<dbReference type="STRING" id="764103.G7DSX9"/>
<sequence length="213" mass="23301">MSVINVSSVKLEHAAAPFTEPFTFDITFEALRALDDDVEWKVIYVGSTEDLQHDQELDSCSVGPIPAGVNNFVFEAAAPTPGSIPKDELLGLTVVILSASYANQEFVRIGYYVNVEYDNEELQAQDPPPDPHVIERLQRRVLAEKPRVTRYNIKWDIEEEPTSAKTTLLDASLATNGEQNPQTALTAQQGLDDTAEPAEVTKAETASQAVAVA</sequence>
<keyword evidence="10" id="KW-1185">Reference proteome</keyword>
<dbReference type="PANTHER" id="PTHR12040">
    <property type="entry name" value="ANTI-SILENCING PROTEIN 1"/>
    <property type="match status" value="1"/>
</dbReference>